<feature type="transmembrane region" description="Helical" evidence="2">
    <location>
        <begin position="24"/>
        <end position="45"/>
    </location>
</feature>
<evidence type="ECO:0000313" key="4">
    <source>
        <dbReference type="EMBL" id="CAE2196555.1"/>
    </source>
</evidence>
<dbReference type="AlphaFoldDB" id="A0A6T7X176"/>
<evidence type="ECO:0000256" key="1">
    <source>
        <dbReference type="SAM" id="MobiDB-lite"/>
    </source>
</evidence>
<dbReference type="EMBL" id="HBKO01003823">
    <property type="protein sequence ID" value="CAE2196554.1"/>
    <property type="molecule type" value="Transcribed_RNA"/>
</dbReference>
<evidence type="ECO:0000256" key="2">
    <source>
        <dbReference type="SAM" id="Phobius"/>
    </source>
</evidence>
<sequence>MVAIMLLLPYRRLPFFTMAGRRTLSAYIFLQAAWTLIACLMRWFALLGNWHVDAYTFDNAIEGEEFSALMGYHYLPTAWFSIFLLFLPIPFTLFLCSETFEYIAAPIVTPVWAVRVLDPDTERQAEEEAAARKEQATEEGRGEAEAPSKAERHAARLRQAQHWVLTFLAGGFIWNALASNNGFYEIGGPV</sequence>
<keyword evidence="2" id="KW-1133">Transmembrane helix</keyword>
<organism evidence="4">
    <name type="scientific">Prymnesium polylepis</name>
    <dbReference type="NCBI Taxonomy" id="72548"/>
    <lineage>
        <taxon>Eukaryota</taxon>
        <taxon>Haptista</taxon>
        <taxon>Haptophyta</taxon>
        <taxon>Prymnesiophyceae</taxon>
        <taxon>Prymnesiales</taxon>
        <taxon>Prymnesiaceae</taxon>
        <taxon>Prymnesium</taxon>
    </lineage>
</organism>
<proteinExistence type="predicted"/>
<evidence type="ECO:0000313" key="3">
    <source>
        <dbReference type="EMBL" id="CAE2196554.1"/>
    </source>
</evidence>
<name>A0A6T7X176_9EUKA</name>
<accession>A0A6T7X176</accession>
<feature type="region of interest" description="Disordered" evidence="1">
    <location>
        <begin position="128"/>
        <end position="151"/>
    </location>
</feature>
<feature type="transmembrane region" description="Helical" evidence="2">
    <location>
        <begin position="78"/>
        <end position="96"/>
    </location>
</feature>
<keyword evidence="2" id="KW-0472">Membrane</keyword>
<keyword evidence="2" id="KW-0812">Transmembrane</keyword>
<dbReference type="EMBL" id="HBKO01003824">
    <property type="protein sequence ID" value="CAE2196555.1"/>
    <property type="molecule type" value="Transcribed_RNA"/>
</dbReference>
<gene>
    <name evidence="3" type="ORF">CPOL0286_LOCUS1908</name>
    <name evidence="4" type="ORF">CPOL0286_LOCUS1909</name>
</gene>
<protein>
    <submittedName>
        <fullName evidence="4">Uncharacterized protein</fullName>
    </submittedName>
</protein>
<reference evidence="4" key="1">
    <citation type="submission" date="2021-01" db="EMBL/GenBank/DDBJ databases">
        <authorList>
            <person name="Corre E."/>
            <person name="Pelletier E."/>
            <person name="Niang G."/>
            <person name="Scheremetjew M."/>
            <person name="Finn R."/>
            <person name="Kale V."/>
            <person name="Holt S."/>
            <person name="Cochrane G."/>
            <person name="Meng A."/>
            <person name="Brown T."/>
            <person name="Cohen L."/>
        </authorList>
    </citation>
    <scope>NUCLEOTIDE SEQUENCE</scope>
    <source>
        <strain evidence="4">UIO037</strain>
    </source>
</reference>